<dbReference type="RefSeq" id="XP_028546083.1">
    <property type="nucleotide sequence ID" value="XM_028690282.1"/>
</dbReference>
<organism evidence="8 9">
    <name type="scientific">Plasmodium gonderi</name>
    <dbReference type="NCBI Taxonomy" id="77519"/>
    <lineage>
        <taxon>Eukaryota</taxon>
        <taxon>Sar</taxon>
        <taxon>Alveolata</taxon>
        <taxon>Apicomplexa</taxon>
        <taxon>Aconoidasida</taxon>
        <taxon>Haemosporida</taxon>
        <taxon>Plasmodiidae</taxon>
        <taxon>Plasmodium</taxon>
        <taxon>Plasmodium (Plasmodium)</taxon>
    </lineage>
</organism>
<dbReference type="Proteomes" id="UP000195521">
    <property type="component" value="Unassembled WGS sequence"/>
</dbReference>
<feature type="transmembrane region" description="Helical" evidence="7">
    <location>
        <begin position="373"/>
        <end position="406"/>
    </location>
</feature>
<feature type="transmembrane region" description="Helical" evidence="7">
    <location>
        <begin position="418"/>
        <end position="438"/>
    </location>
</feature>
<dbReference type="Gene3D" id="1.20.1080.10">
    <property type="entry name" value="Glycerol uptake facilitator protein"/>
    <property type="match status" value="1"/>
</dbReference>
<proteinExistence type="inferred from homology"/>
<comment type="caution">
    <text evidence="8">The sequence shown here is derived from an EMBL/GenBank/DDBJ whole genome shotgun (WGS) entry which is preliminary data.</text>
</comment>
<dbReference type="GO" id="GO:0015250">
    <property type="term" value="F:water channel activity"/>
    <property type="evidence" value="ECO:0007669"/>
    <property type="project" value="TreeGrafter"/>
</dbReference>
<comment type="similarity">
    <text evidence="2">Belongs to the MIP/aquaporin (TC 1.A.8) family.</text>
</comment>
<reference evidence="9" key="1">
    <citation type="submission" date="2017-04" db="EMBL/GenBank/DDBJ databases">
        <title>Plasmodium gonderi genome.</title>
        <authorList>
            <person name="Arisue N."/>
            <person name="Honma H."/>
            <person name="Kawai S."/>
            <person name="Tougan T."/>
            <person name="Tanabe K."/>
            <person name="Horii T."/>
        </authorList>
    </citation>
    <scope>NUCLEOTIDE SEQUENCE [LARGE SCALE GENOMIC DNA]</scope>
    <source>
        <strain evidence="9">ATCC 30045</strain>
    </source>
</reference>
<dbReference type="OrthoDB" id="385251at2759"/>
<feature type="compositionally biased region" description="Low complexity" evidence="6">
    <location>
        <begin position="146"/>
        <end position="160"/>
    </location>
</feature>
<evidence type="ECO:0000256" key="2">
    <source>
        <dbReference type="ARBA" id="ARBA00006175"/>
    </source>
</evidence>
<dbReference type="PANTHER" id="PTHR19139:SF199">
    <property type="entry name" value="MIP17260P"/>
    <property type="match status" value="1"/>
</dbReference>
<evidence type="ECO:0000313" key="9">
    <source>
        <dbReference type="Proteomes" id="UP000195521"/>
    </source>
</evidence>
<dbReference type="InterPro" id="IPR034294">
    <property type="entry name" value="Aquaporin_transptr"/>
</dbReference>
<dbReference type="GO" id="GO:0005886">
    <property type="term" value="C:plasma membrane"/>
    <property type="evidence" value="ECO:0007669"/>
    <property type="project" value="TreeGrafter"/>
</dbReference>
<dbReference type="Pfam" id="PF00230">
    <property type="entry name" value="MIP"/>
    <property type="match status" value="1"/>
</dbReference>
<keyword evidence="9" id="KW-1185">Reference proteome</keyword>
<feature type="transmembrane region" description="Helical" evidence="7">
    <location>
        <begin position="46"/>
        <end position="65"/>
    </location>
</feature>
<evidence type="ECO:0000313" key="8">
    <source>
        <dbReference type="EMBL" id="GAW83494.1"/>
    </source>
</evidence>
<accession>A0A1Y1JUA5</accession>
<keyword evidence="5 7" id="KW-0472">Membrane</keyword>
<comment type="subcellular location">
    <subcellularLocation>
        <location evidence="1">Membrane</location>
        <topology evidence="1">Multi-pass membrane protein</topology>
    </subcellularLocation>
</comment>
<dbReference type="SUPFAM" id="SSF81338">
    <property type="entry name" value="Aquaporin-like"/>
    <property type="match status" value="1"/>
</dbReference>
<dbReference type="PANTHER" id="PTHR19139">
    <property type="entry name" value="AQUAPORIN TRANSPORTER"/>
    <property type="match status" value="1"/>
</dbReference>
<keyword evidence="3 7" id="KW-0812">Transmembrane</keyword>
<feature type="transmembrane region" description="Helical" evidence="7">
    <location>
        <begin position="547"/>
        <end position="570"/>
    </location>
</feature>
<name>A0A1Y1JUA5_PLAGO</name>
<evidence type="ECO:0000256" key="7">
    <source>
        <dbReference type="SAM" id="Phobius"/>
    </source>
</evidence>
<evidence type="ECO:0000256" key="1">
    <source>
        <dbReference type="ARBA" id="ARBA00004141"/>
    </source>
</evidence>
<evidence type="ECO:0000256" key="4">
    <source>
        <dbReference type="ARBA" id="ARBA00022989"/>
    </source>
</evidence>
<evidence type="ECO:0000256" key="3">
    <source>
        <dbReference type="ARBA" id="ARBA00022692"/>
    </source>
</evidence>
<keyword evidence="4 7" id="KW-1133">Transmembrane helix</keyword>
<feature type="transmembrane region" description="Helical" evidence="7">
    <location>
        <begin position="509"/>
        <end position="527"/>
    </location>
</feature>
<dbReference type="AlphaFoldDB" id="A0A1Y1JUA5"/>
<dbReference type="InterPro" id="IPR023271">
    <property type="entry name" value="Aquaporin-like"/>
</dbReference>
<feature type="region of interest" description="Disordered" evidence="6">
    <location>
        <begin position="144"/>
        <end position="183"/>
    </location>
</feature>
<protein>
    <submittedName>
        <fullName evidence="8">Aquaporin 2</fullName>
    </submittedName>
</protein>
<gene>
    <name evidence="8" type="ORF">PGO_142910</name>
</gene>
<dbReference type="GeneID" id="39750239"/>
<evidence type="ECO:0000256" key="5">
    <source>
        <dbReference type="ARBA" id="ARBA00023136"/>
    </source>
</evidence>
<feature type="compositionally biased region" description="Basic and acidic residues" evidence="6">
    <location>
        <begin position="168"/>
        <end position="180"/>
    </location>
</feature>
<dbReference type="InterPro" id="IPR000425">
    <property type="entry name" value="MIP"/>
</dbReference>
<dbReference type="OMA" id="ILGAHIN"/>
<evidence type="ECO:0000256" key="6">
    <source>
        <dbReference type="SAM" id="MobiDB-lite"/>
    </source>
</evidence>
<dbReference type="EMBL" id="BDQF01000015">
    <property type="protein sequence ID" value="GAW83494.1"/>
    <property type="molecule type" value="Genomic_DNA"/>
</dbReference>
<feature type="transmembrane region" description="Helical" evidence="7">
    <location>
        <begin position="337"/>
        <end position="361"/>
    </location>
</feature>
<sequence>MKILKGLFRRYVKHIIIKLLKYTKNYVKDITDEVNVKSFKRYKYNFFFEFIGSFIFVFFISIYMLNANQNEEYIIKHTNQINPYKRNDIFIPGDNLFDNEINNVHYVNDNNEQKNVVNILMEQEEKNNDETFKTKNKYMKTDHMVNRSSQNNRRNNLNDLENTEPVEEGTKKNLVKKQEEGNETASEYAIHNEQVSVSSENENEHVIGDNYESGFNEKKESEKTVALNEYDKKEIRQQSDPSKSNVHNKRGVEKDDIVDDSVVVRNIEHVQNQEKKQTSKGADKERLTKNVGTVIFKDYVNEYSKIKVNDINSIDLKDIDKYQVMKNSENKGNSNHAVYSFFGCLIYVLFVLLGAHINPAYTYALWLIEPKKYGFVVTTCYVAFQYFGGILASIICAHMYGSIFIYSLLPKKEIMKTFLCEFISTFLITLLLLSLYNYKKKFMEENKNEDSTIFNASKLRNMTSLYSFNSYEDIYGNDVFNTTYNNRSQNGKVFFHIDNKYIKYIINHIFYLLFIFFSLLFFVFVTNTTLNPMFSTCTLYTYLYFKFFQASGSFNIASVFLSFLSVTNILQLIKLYIQSLPLWIGPYVGSAFATGFVKLFREGDEEIVNIIDTNIYNSSKKNETIPLIGKHNIKQNAYLVEYNDNIHYNSSTYLIPHVF</sequence>